<dbReference type="InterPro" id="IPR029062">
    <property type="entry name" value="Class_I_gatase-like"/>
</dbReference>
<protein>
    <recommendedName>
        <fullName evidence="3">HTH araC/xylS-type domain-containing protein</fullName>
    </recommendedName>
</protein>
<dbReference type="Proteomes" id="UP000194161">
    <property type="component" value="Chromosome"/>
</dbReference>
<proteinExistence type="predicted"/>
<evidence type="ECO:0000313" key="4">
    <source>
        <dbReference type="EMBL" id="ARP95830.1"/>
    </source>
</evidence>
<dbReference type="RefSeq" id="WP_086079591.1">
    <property type="nucleotide sequence ID" value="NZ_CP021111.1"/>
</dbReference>
<dbReference type="PANTHER" id="PTHR43130:SF3">
    <property type="entry name" value="HTH-TYPE TRANSCRIPTIONAL REGULATOR RV1931C"/>
    <property type="match status" value="1"/>
</dbReference>
<accession>A0A1W6ZFB9</accession>
<evidence type="ECO:0000256" key="2">
    <source>
        <dbReference type="ARBA" id="ARBA00023163"/>
    </source>
</evidence>
<name>A0A1W6ZFB9_9BORD</name>
<dbReference type="Gene3D" id="1.10.10.60">
    <property type="entry name" value="Homeodomain-like"/>
    <property type="match status" value="2"/>
</dbReference>
<dbReference type="GO" id="GO:0003700">
    <property type="term" value="F:DNA-binding transcription factor activity"/>
    <property type="evidence" value="ECO:0007669"/>
    <property type="project" value="InterPro"/>
</dbReference>
<sequence>MKSGSSQTESTVTRMPASGTREIGIVVFNDVLLLDATGPADVFTRANHHLRHPGEPDRYRVTAVSSFGGEISTSSSLRLQSAALPSPDICAFDTLIVAGGPGVMQAKHDLQLRNWLLAVEPRVRRLGSVCTGAYVLAEAGLLEDKPATTHWQHVRHFSQQYPGVRVDTDALICREGKTFTAAGAAAGIDMALGLVDEDFGRDLALAIARELVIYRVRAPGQGQHSAALTAYGGSSDRVRRATDFILSRLEHGVTVEEVAEHVCLSARQLARTFKEVFGLSPNQYIRAAQVDLARELLSGTNQSMDKIALRCGFSGRQQMARAFERRLGVSPTAFRTDGGGATV</sequence>
<evidence type="ECO:0000256" key="1">
    <source>
        <dbReference type="ARBA" id="ARBA00023015"/>
    </source>
</evidence>
<feature type="domain" description="HTH araC/xylS-type" evidence="3">
    <location>
        <begin position="239"/>
        <end position="337"/>
    </location>
</feature>
<dbReference type="InterPro" id="IPR052158">
    <property type="entry name" value="INH-QAR"/>
</dbReference>
<dbReference type="Pfam" id="PF01965">
    <property type="entry name" value="DJ-1_PfpI"/>
    <property type="match status" value="1"/>
</dbReference>
<dbReference type="GO" id="GO:0043565">
    <property type="term" value="F:sequence-specific DNA binding"/>
    <property type="evidence" value="ECO:0007669"/>
    <property type="project" value="InterPro"/>
</dbReference>
<organism evidence="4 5">
    <name type="scientific">Bordetella genomosp. 13</name>
    <dbReference type="NCBI Taxonomy" id="463040"/>
    <lineage>
        <taxon>Bacteria</taxon>
        <taxon>Pseudomonadati</taxon>
        <taxon>Pseudomonadota</taxon>
        <taxon>Betaproteobacteria</taxon>
        <taxon>Burkholderiales</taxon>
        <taxon>Alcaligenaceae</taxon>
        <taxon>Bordetella</taxon>
    </lineage>
</organism>
<dbReference type="AlphaFoldDB" id="A0A1W6ZFB9"/>
<dbReference type="Gene3D" id="3.40.50.880">
    <property type="match status" value="1"/>
</dbReference>
<dbReference type="InterPro" id="IPR009057">
    <property type="entry name" value="Homeodomain-like_sf"/>
</dbReference>
<dbReference type="InterPro" id="IPR002818">
    <property type="entry name" value="DJ-1/PfpI"/>
</dbReference>
<evidence type="ECO:0000313" key="5">
    <source>
        <dbReference type="Proteomes" id="UP000194161"/>
    </source>
</evidence>
<dbReference type="Pfam" id="PF12833">
    <property type="entry name" value="HTH_18"/>
    <property type="match status" value="1"/>
</dbReference>
<dbReference type="PANTHER" id="PTHR43130">
    <property type="entry name" value="ARAC-FAMILY TRANSCRIPTIONAL REGULATOR"/>
    <property type="match status" value="1"/>
</dbReference>
<keyword evidence="1" id="KW-0805">Transcription regulation</keyword>
<keyword evidence="2" id="KW-0804">Transcription</keyword>
<dbReference type="SUPFAM" id="SSF52317">
    <property type="entry name" value="Class I glutamine amidotransferase-like"/>
    <property type="match status" value="1"/>
</dbReference>
<dbReference type="EMBL" id="CP021111">
    <property type="protein sequence ID" value="ARP95830.1"/>
    <property type="molecule type" value="Genomic_DNA"/>
</dbReference>
<dbReference type="OrthoDB" id="8543772at2"/>
<dbReference type="InterPro" id="IPR018060">
    <property type="entry name" value="HTH_AraC"/>
</dbReference>
<evidence type="ECO:0000259" key="3">
    <source>
        <dbReference type="PROSITE" id="PS01124"/>
    </source>
</evidence>
<dbReference type="SMART" id="SM00342">
    <property type="entry name" value="HTH_ARAC"/>
    <property type="match status" value="1"/>
</dbReference>
<dbReference type="CDD" id="cd03137">
    <property type="entry name" value="GATase1_AraC_1"/>
    <property type="match status" value="1"/>
</dbReference>
<dbReference type="STRING" id="463040.CAL15_16460"/>
<gene>
    <name evidence="4" type="ORF">CAL15_16460</name>
</gene>
<dbReference type="PROSITE" id="PS01124">
    <property type="entry name" value="HTH_ARAC_FAMILY_2"/>
    <property type="match status" value="1"/>
</dbReference>
<keyword evidence="5" id="KW-1185">Reference proteome</keyword>
<dbReference type="KEGG" id="bgm:CAL15_16460"/>
<dbReference type="SUPFAM" id="SSF46689">
    <property type="entry name" value="Homeodomain-like"/>
    <property type="match status" value="2"/>
</dbReference>
<reference evidence="4 5" key="1">
    <citation type="submission" date="2017-05" db="EMBL/GenBank/DDBJ databases">
        <title>Complete and WGS of Bordetella genogroups.</title>
        <authorList>
            <person name="Spilker T."/>
            <person name="LiPuma J."/>
        </authorList>
    </citation>
    <scope>NUCLEOTIDE SEQUENCE [LARGE SCALE GENOMIC DNA]</scope>
    <source>
        <strain evidence="4 5">AU7206</strain>
    </source>
</reference>